<dbReference type="Pfam" id="PF01694">
    <property type="entry name" value="Rhomboid"/>
    <property type="match status" value="1"/>
</dbReference>
<sequence>MFYNVASLIVLGFAIEKRVGWGMFLSVWLLAGASGTLYSTLFVPEPWNTGTGSSQAILGIAGFGVVLTTIAKNYRFLIVALIFTLLPAFALDFIFAHYPKPGHILGLLVGMLVGVFYINRLTKSSSKDRSFPLVK</sequence>
<keyword evidence="8" id="KW-1185">Reference proteome</keyword>
<evidence type="ECO:0000313" key="7">
    <source>
        <dbReference type="EMBL" id="OZY86099.1"/>
    </source>
</evidence>
<dbReference type="Proteomes" id="UP000216101">
    <property type="component" value="Unassembled WGS sequence"/>
</dbReference>
<accession>A0A266Q9S2</accession>
<dbReference type="Gene3D" id="1.20.1540.10">
    <property type="entry name" value="Rhomboid-like"/>
    <property type="match status" value="1"/>
</dbReference>
<feature type="transmembrane region" description="Helical" evidence="5">
    <location>
        <begin position="21"/>
        <end position="41"/>
    </location>
</feature>
<keyword evidence="2 5" id="KW-0812">Transmembrane</keyword>
<dbReference type="SUPFAM" id="SSF144091">
    <property type="entry name" value="Rhomboid-like"/>
    <property type="match status" value="1"/>
</dbReference>
<evidence type="ECO:0000256" key="4">
    <source>
        <dbReference type="ARBA" id="ARBA00023136"/>
    </source>
</evidence>
<evidence type="ECO:0000256" key="3">
    <source>
        <dbReference type="ARBA" id="ARBA00022989"/>
    </source>
</evidence>
<evidence type="ECO:0000256" key="2">
    <source>
        <dbReference type="ARBA" id="ARBA00022692"/>
    </source>
</evidence>
<dbReference type="RefSeq" id="WP_094983855.1">
    <property type="nucleotide sequence ID" value="NZ_NHNI01000001.1"/>
</dbReference>
<gene>
    <name evidence="7" type="ORF">CBP51_03450</name>
</gene>
<feature type="transmembrane region" description="Helical" evidence="5">
    <location>
        <begin position="53"/>
        <end position="71"/>
    </location>
</feature>
<dbReference type="InterPro" id="IPR035952">
    <property type="entry name" value="Rhomboid-like_sf"/>
</dbReference>
<dbReference type="GO" id="GO:0016020">
    <property type="term" value="C:membrane"/>
    <property type="evidence" value="ECO:0007669"/>
    <property type="project" value="UniProtKB-SubCell"/>
</dbReference>
<dbReference type="EMBL" id="NHNI01000001">
    <property type="protein sequence ID" value="OZY86099.1"/>
    <property type="molecule type" value="Genomic_DNA"/>
</dbReference>
<dbReference type="GO" id="GO:0004252">
    <property type="term" value="F:serine-type endopeptidase activity"/>
    <property type="evidence" value="ECO:0007669"/>
    <property type="project" value="InterPro"/>
</dbReference>
<keyword evidence="3 5" id="KW-1133">Transmembrane helix</keyword>
<evidence type="ECO:0000259" key="6">
    <source>
        <dbReference type="Pfam" id="PF01694"/>
    </source>
</evidence>
<dbReference type="InterPro" id="IPR022764">
    <property type="entry name" value="Peptidase_S54_rhomboid_dom"/>
</dbReference>
<evidence type="ECO:0000256" key="5">
    <source>
        <dbReference type="SAM" id="Phobius"/>
    </source>
</evidence>
<dbReference type="AlphaFoldDB" id="A0A266Q9S2"/>
<evidence type="ECO:0000313" key="8">
    <source>
        <dbReference type="Proteomes" id="UP000216101"/>
    </source>
</evidence>
<feature type="domain" description="Peptidase S54 rhomboid" evidence="6">
    <location>
        <begin position="2"/>
        <end position="118"/>
    </location>
</feature>
<keyword evidence="4 5" id="KW-0472">Membrane</keyword>
<comment type="caution">
    <text evidence="7">The sequence shown here is derived from an EMBL/GenBank/DDBJ whole genome shotgun (WGS) entry which is preliminary data.</text>
</comment>
<proteinExistence type="predicted"/>
<evidence type="ECO:0000256" key="1">
    <source>
        <dbReference type="ARBA" id="ARBA00004141"/>
    </source>
</evidence>
<reference evidence="8" key="1">
    <citation type="submission" date="2017-05" db="EMBL/GenBank/DDBJ databases">
        <authorList>
            <person name="Barney B.M."/>
        </authorList>
    </citation>
    <scope>NUCLEOTIDE SEQUENCE [LARGE SCALE GENOMIC DNA]</scope>
    <source>
        <strain evidence="8">PSBB022</strain>
    </source>
</reference>
<feature type="transmembrane region" description="Helical" evidence="5">
    <location>
        <begin position="76"/>
        <end position="96"/>
    </location>
</feature>
<comment type="subcellular location">
    <subcellularLocation>
        <location evidence="1">Membrane</location>
        <topology evidence="1">Multi-pass membrane protein</topology>
    </subcellularLocation>
</comment>
<organism evidence="7 8">
    <name type="scientific">Cellvibrio mixtus</name>
    <dbReference type="NCBI Taxonomy" id="39650"/>
    <lineage>
        <taxon>Bacteria</taxon>
        <taxon>Pseudomonadati</taxon>
        <taxon>Pseudomonadota</taxon>
        <taxon>Gammaproteobacteria</taxon>
        <taxon>Cellvibrionales</taxon>
        <taxon>Cellvibrionaceae</taxon>
        <taxon>Cellvibrio</taxon>
    </lineage>
</organism>
<protein>
    <recommendedName>
        <fullName evidence="6">Peptidase S54 rhomboid domain-containing protein</fullName>
    </recommendedName>
</protein>
<name>A0A266Q9S2_9GAMM</name>
<feature type="transmembrane region" description="Helical" evidence="5">
    <location>
        <begin position="102"/>
        <end position="119"/>
    </location>
</feature>